<comment type="caution">
    <text evidence="10">The sequence shown here is derived from an EMBL/GenBank/DDBJ whole genome shotgun (WGS) entry which is preliminary data.</text>
</comment>
<dbReference type="NCBIfam" id="TIGR00710">
    <property type="entry name" value="efflux_Bcr_CflA"/>
    <property type="match status" value="1"/>
</dbReference>
<feature type="transmembrane region" description="Helical" evidence="8">
    <location>
        <begin position="181"/>
        <end position="198"/>
    </location>
</feature>
<evidence type="ECO:0000259" key="9">
    <source>
        <dbReference type="PROSITE" id="PS50850"/>
    </source>
</evidence>
<feature type="transmembrane region" description="Helical" evidence="8">
    <location>
        <begin position="381"/>
        <end position="403"/>
    </location>
</feature>
<comment type="subcellular location">
    <subcellularLocation>
        <location evidence="1">Cell membrane</location>
        <topology evidence="1">Multi-pass membrane protein</topology>
    </subcellularLocation>
</comment>
<evidence type="ECO:0000256" key="3">
    <source>
        <dbReference type="ARBA" id="ARBA00022448"/>
    </source>
</evidence>
<feature type="transmembrane region" description="Helical" evidence="8">
    <location>
        <begin position="210"/>
        <end position="231"/>
    </location>
</feature>
<evidence type="ECO:0000256" key="1">
    <source>
        <dbReference type="ARBA" id="ARBA00004651"/>
    </source>
</evidence>
<dbReference type="PROSITE" id="PS50850">
    <property type="entry name" value="MFS"/>
    <property type="match status" value="1"/>
</dbReference>
<dbReference type="EMBL" id="JABEPQ010000001">
    <property type="protein sequence ID" value="NNM44411.1"/>
    <property type="molecule type" value="Genomic_DNA"/>
</dbReference>
<dbReference type="SUPFAM" id="SSF103473">
    <property type="entry name" value="MFS general substrate transporter"/>
    <property type="match status" value="1"/>
</dbReference>
<evidence type="ECO:0000256" key="5">
    <source>
        <dbReference type="ARBA" id="ARBA00022692"/>
    </source>
</evidence>
<evidence type="ECO:0000256" key="4">
    <source>
        <dbReference type="ARBA" id="ARBA00022475"/>
    </source>
</evidence>
<feature type="domain" description="Major facilitator superfamily (MFS) profile" evidence="9">
    <location>
        <begin position="80"/>
        <end position="467"/>
    </location>
</feature>
<dbReference type="Pfam" id="PF07690">
    <property type="entry name" value="MFS_1"/>
    <property type="match status" value="1"/>
</dbReference>
<dbReference type="GO" id="GO:0042910">
    <property type="term" value="F:xenobiotic transmembrane transporter activity"/>
    <property type="evidence" value="ECO:0007669"/>
    <property type="project" value="InterPro"/>
</dbReference>
<proteinExistence type="inferred from homology"/>
<dbReference type="FunFam" id="1.20.1720.10:FF:000005">
    <property type="entry name" value="Bcr/CflA family efflux transporter"/>
    <property type="match status" value="1"/>
</dbReference>
<feature type="transmembrane region" description="Helical" evidence="8">
    <location>
        <begin position="117"/>
        <end position="137"/>
    </location>
</feature>
<keyword evidence="4" id="KW-1003">Cell membrane</keyword>
<feature type="transmembrane region" description="Helical" evidence="8">
    <location>
        <begin position="415"/>
        <end position="435"/>
    </location>
</feature>
<feature type="transmembrane region" description="Helical" evidence="8">
    <location>
        <begin position="237"/>
        <end position="256"/>
    </location>
</feature>
<evidence type="ECO:0000313" key="10">
    <source>
        <dbReference type="EMBL" id="NNM44411.1"/>
    </source>
</evidence>
<dbReference type="GO" id="GO:1990961">
    <property type="term" value="P:xenobiotic detoxification by transmembrane export across the plasma membrane"/>
    <property type="evidence" value="ECO:0007669"/>
    <property type="project" value="InterPro"/>
</dbReference>
<feature type="transmembrane region" description="Helical" evidence="8">
    <location>
        <begin position="314"/>
        <end position="334"/>
    </location>
</feature>
<dbReference type="InterPro" id="IPR020846">
    <property type="entry name" value="MFS_dom"/>
</dbReference>
<comment type="similarity">
    <text evidence="2">Belongs to the major facilitator superfamily. Bcr/CmlA family.</text>
</comment>
<reference evidence="10 11" key="1">
    <citation type="submission" date="2020-04" db="EMBL/GenBank/DDBJ databases">
        <title>Knoellia sp. isolate from air conditioner.</title>
        <authorList>
            <person name="Chea S."/>
            <person name="Kim D.-U."/>
        </authorList>
    </citation>
    <scope>NUCLEOTIDE SEQUENCE [LARGE SCALE GENOMIC DNA]</scope>
    <source>
        <strain evidence="10 11">DB2414S</strain>
    </source>
</reference>
<dbReference type="PANTHER" id="PTHR42718:SF9">
    <property type="entry name" value="MAJOR FACILITATOR SUPERFAMILY MULTIDRUG TRANSPORTER MFSC"/>
    <property type="match status" value="1"/>
</dbReference>
<keyword evidence="7 8" id="KW-0472">Membrane</keyword>
<evidence type="ECO:0000256" key="2">
    <source>
        <dbReference type="ARBA" id="ARBA00006236"/>
    </source>
</evidence>
<feature type="transmembrane region" description="Helical" evidence="8">
    <location>
        <begin position="441"/>
        <end position="463"/>
    </location>
</feature>
<evidence type="ECO:0000256" key="8">
    <source>
        <dbReference type="SAM" id="Phobius"/>
    </source>
</evidence>
<keyword evidence="3" id="KW-0813">Transport</keyword>
<keyword evidence="6 8" id="KW-1133">Transmembrane helix</keyword>
<sequence>MRDRALGVAGWVTAPTTTLHDAPDADPITADRDLTNLDTQAHTAPAAPTDTLVADKASTREPVTAATVSAPVAPTGGAYLRFVLVVGALIAIGPLTIDTYLPALPSITRDLAASESAVQATLTGILLGMGLGQLLVGPLADAIGRRRPLIAGLALHIAASVFTAFAPTIELLTVGRVLQGLGNAAVAVVSMAMVRDLFQGSAAATMLSRLMLVMGLAPVLAPTLGGAILQATSWRGVFLLIAGAGVVLVTIAALALRETLPVDRRRQLSVREVLSTYRTLLRDRTFVGLILISGLMFATLFAYIGGSSFVLQDIYGLSVAQFGLAFGLNSLGFLTGSQLNPVLLKRFAPRQLVRFGVTVGATAALVLLAAAATGIGGLTLVLVPLWFLLFACGLTLPNTPALALTRHGEAAGTAAALLGAAQFVIGGAAAPLIGAMGSDSAVPMAIVMAGTAVLAALVATATLRVRVVR</sequence>
<evidence type="ECO:0000313" key="11">
    <source>
        <dbReference type="Proteomes" id="UP000588586"/>
    </source>
</evidence>
<dbReference type="PANTHER" id="PTHR42718">
    <property type="entry name" value="MAJOR FACILITATOR SUPERFAMILY MULTIDRUG TRANSPORTER MFSC"/>
    <property type="match status" value="1"/>
</dbReference>
<dbReference type="Proteomes" id="UP000588586">
    <property type="component" value="Unassembled WGS sequence"/>
</dbReference>
<dbReference type="AlphaFoldDB" id="A0A849HDX5"/>
<evidence type="ECO:0000256" key="7">
    <source>
        <dbReference type="ARBA" id="ARBA00023136"/>
    </source>
</evidence>
<feature type="transmembrane region" description="Helical" evidence="8">
    <location>
        <begin position="286"/>
        <end position="308"/>
    </location>
</feature>
<feature type="transmembrane region" description="Helical" evidence="8">
    <location>
        <begin position="355"/>
        <end position="375"/>
    </location>
</feature>
<dbReference type="CDD" id="cd17320">
    <property type="entry name" value="MFS_MdfA_MDR_like"/>
    <property type="match status" value="1"/>
</dbReference>
<feature type="transmembrane region" description="Helical" evidence="8">
    <location>
        <begin position="78"/>
        <end position="97"/>
    </location>
</feature>
<dbReference type="InterPro" id="IPR011701">
    <property type="entry name" value="MFS"/>
</dbReference>
<keyword evidence="11" id="KW-1185">Reference proteome</keyword>
<feature type="transmembrane region" description="Helical" evidence="8">
    <location>
        <begin position="149"/>
        <end position="169"/>
    </location>
</feature>
<dbReference type="InterPro" id="IPR005829">
    <property type="entry name" value="Sugar_transporter_CS"/>
</dbReference>
<keyword evidence="5 8" id="KW-0812">Transmembrane</keyword>
<accession>A0A849HDX5</accession>
<dbReference type="GO" id="GO:0005886">
    <property type="term" value="C:plasma membrane"/>
    <property type="evidence" value="ECO:0007669"/>
    <property type="project" value="UniProtKB-SubCell"/>
</dbReference>
<organism evidence="10 11">
    <name type="scientific">Knoellia koreensis</name>
    <dbReference type="NCBI Taxonomy" id="2730921"/>
    <lineage>
        <taxon>Bacteria</taxon>
        <taxon>Bacillati</taxon>
        <taxon>Actinomycetota</taxon>
        <taxon>Actinomycetes</taxon>
        <taxon>Micrococcales</taxon>
        <taxon>Intrasporangiaceae</taxon>
        <taxon>Knoellia</taxon>
    </lineage>
</organism>
<dbReference type="InterPro" id="IPR036259">
    <property type="entry name" value="MFS_trans_sf"/>
</dbReference>
<dbReference type="Gene3D" id="1.20.1720.10">
    <property type="entry name" value="Multidrug resistance protein D"/>
    <property type="match status" value="1"/>
</dbReference>
<dbReference type="InterPro" id="IPR004812">
    <property type="entry name" value="Efflux_drug-R_Bcr/CmlA"/>
</dbReference>
<name>A0A849HDX5_9MICO</name>
<dbReference type="PROSITE" id="PS00216">
    <property type="entry name" value="SUGAR_TRANSPORT_1"/>
    <property type="match status" value="1"/>
</dbReference>
<gene>
    <name evidence="10" type="ORF">HJG52_00110</name>
</gene>
<protein>
    <submittedName>
        <fullName evidence="10">Multidrug effflux MFS transporter</fullName>
    </submittedName>
</protein>
<evidence type="ECO:0000256" key="6">
    <source>
        <dbReference type="ARBA" id="ARBA00022989"/>
    </source>
</evidence>